<dbReference type="PANTHER" id="PTHR33841:SF4">
    <property type="entry name" value="RESTRICTION MODIFICATION SYSTEM DNA SPECIFICITY DOMAIN"/>
    <property type="match status" value="1"/>
</dbReference>
<comment type="catalytic activity">
    <reaction evidence="5">
        <text>a 2'-deoxyadenosine in DNA + S-adenosyl-L-methionine = an N(6)-methyl-2'-deoxyadenosine in DNA + S-adenosyl-L-homocysteine + H(+)</text>
        <dbReference type="Rhea" id="RHEA:15197"/>
        <dbReference type="Rhea" id="RHEA-COMP:12418"/>
        <dbReference type="Rhea" id="RHEA-COMP:12419"/>
        <dbReference type="ChEBI" id="CHEBI:15378"/>
        <dbReference type="ChEBI" id="CHEBI:57856"/>
        <dbReference type="ChEBI" id="CHEBI:59789"/>
        <dbReference type="ChEBI" id="CHEBI:90615"/>
        <dbReference type="ChEBI" id="CHEBI:90616"/>
        <dbReference type="EC" id="2.1.1.72"/>
    </reaction>
</comment>
<dbReference type="SUPFAM" id="SSF53335">
    <property type="entry name" value="S-adenosyl-L-methionine-dependent methyltransferases"/>
    <property type="match status" value="1"/>
</dbReference>
<evidence type="ECO:0000259" key="6">
    <source>
        <dbReference type="Pfam" id="PF07669"/>
    </source>
</evidence>
<evidence type="ECO:0000256" key="3">
    <source>
        <dbReference type="ARBA" id="ARBA00022679"/>
    </source>
</evidence>
<protein>
    <recommendedName>
        <fullName evidence="1">site-specific DNA-methyltransferase (adenine-specific)</fullName>
        <ecNumber evidence="1">2.1.1.72</ecNumber>
    </recommendedName>
</protein>
<sequence length="1103" mass="127263">MEKLDILELGNKFRSRLFNNEDDIKIYTYSDIISPIQKRFAPDARFLSEFTFAKGGRADGTIGNLVFEYKRFEYFNKESGINEALYGRSSNKNDSGLYQYIISSIEGDTVNDSILDTFGIGFDGQTWIIARFAKSLESNLLDLTRTRFKDLYNEDYIDCQYAFQYKKFNLYEGIEQLITLFTSTNKTKITKDNLNTVFNPKNEMVANAVRAIYSIAEEEFSIDYPKRTSTLFNEWNKSFGAMFGHEDEETEFNETTDVIKKLYNLDDSVNVDMRIFLFATQTFFNIVLKLLIDAFIRTLMNPGEYFTYHRSWSEITELFEGSNSEENDFIDNFFEIHYYEWFTYLYEEAHQTKMTNIIQDVSSLLNKFDLATFKVRPESVQDILQEIYMTLIPDKFRHLLGEYFSPDWIVEHALNRIGYQGQADKKLIDPTCGSGAFIIQALKRYINAKNNNIDVNEAINITKNIVGIDLNPISAVSAKANYILTLFSSLDFSSVRKLQIKKPITIPIYIADSVLSPIVFAEESVDTFTAKTTVGDFVLPKFKSFEDSADFLDGLGNSIANSRSFAVYKSIELGRFNLSDKQVDIVKVLYEKLNILHRTAQDSFWGKILKNSFAPVMLKQGFDYVVGNPPWIAWKAMSKVYRAGTLDVWKSYGIFEKNAYDKKTTHDDFGMAVTYVALDQYLKNNGHLYFLLPWTFLKSTKGGEGFRKFSITRNEQNIPIKVELVDDFNDVQIFKPKHTVRTIGVLMTKGKHMSYPMKSWFSWTYREKRPIGAHDRLNEIIKYLQFDILHARPINSDRLTSSWLTLKENELKIVDKVLLNGDRNVYKGRKGIEPAGAKGVYILKDLTREQNGLISFVNDMSRQRRKDIKNKGEQPGIIEETYIYPMLGGRNIQKWKVVSNEYMLVPHNIDTPYGLDELKLAECAPRTYKWLEFYKEGLLASRIQNGKFYNPDTQPWYRLDNVGEYTFSKYKVIWKEQSSKFAAVAIGTSELLSENIFNTKKKPIVVDSKVLLLATESMDEAYYIAGIINSGIISSIIDAYAIGLNRGTDILENIKIPKYDWKNDLHVKVSNISKKIHELAKNNKNYGSEEDLLNKLVAQIYSV</sequence>
<evidence type="ECO:0000313" key="7">
    <source>
        <dbReference type="EMBL" id="MCC2156130.1"/>
    </source>
</evidence>
<evidence type="ECO:0000313" key="8">
    <source>
        <dbReference type="Proteomes" id="UP001198241"/>
    </source>
</evidence>
<organism evidence="7 8">
    <name type="scientific">Veillonella fallax</name>
    <dbReference type="NCBI Taxonomy" id="2881272"/>
    <lineage>
        <taxon>Bacteria</taxon>
        <taxon>Bacillati</taxon>
        <taxon>Bacillota</taxon>
        <taxon>Negativicutes</taxon>
        <taxon>Veillonellales</taxon>
        <taxon>Veillonellaceae</taxon>
        <taxon>Veillonella</taxon>
    </lineage>
</organism>
<dbReference type="Proteomes" id="UP001198241">
    <property type="component" value="Unassembled WGS sequence"/>
</dbReference>
<dbReference type="InterPro" id="IPR029063">
    <property type="entry name" value="SAM-dependent_MTases_sf"/>
</dbReference>
<evidence type="ECO:0000256" key="4">
    <source>
        <dbReference type="ARBA" id="ARBA00022691"/>
    </source>
</evidence>
<dbReference type="PROSITE" id="PS00092">
    <property type="entry name" value="N6_MTASE"/>
    <property type="match status" value="1"/>
</dbReference>
<name>A0ABS8F105_9FIRM</name>
<evidence type="ECO:0000256" key="1">
    <source>
        <dbReference type="ARBA" id="ARBA00011900"/>
    </source>
</evidence>
<dbReference type="RefSeq" id="WP_227720875.1">
    <property type="nucleotide sequence ID" value="NZ_JAJEQD010000004.1"/>
</dbReference>
<gene>
    <name evidence="7" type="ORF">LKD20_03085</name>
</gene>
<dbReference type="GO" id="GO:0008168">
    <property type="term" value="F:methyltransferase activity"/>
    <property type="evidence" value="ECO:0007669"/>
    <property type="project" value="UniProtKB-KW"/>
</dbReference>
<keyword evidence="8" id="KW-1185">Reference proteome</keyword>
<keyword evidence="2 7" id="KW-0489">Methyltransferase</keyword>
<evidence type="ECO:0000256" key="2">
    <source>
        <dbReference type="ARBA" id="ARBA00022603"/>
    </source>
</evidence>
<dbReference type="Pfam" id="PF07669">
    <property type="entry name" value="Eco57I"/>
    <property type="match status" value="1"/>
</dbReference>
<dbReference type="EC" id="2.1.1.72" evidence="1"/>
<feature type="domain" description="Type II methyltransferase M.TaqI-like" evidence="6">
    <location>
        <begin position="463"/>
        <end position="734"/>
    </location>
</feature>
<keyword evidence="4" id="KW-0949">S-adenosyl-L-methionine</keyword>
<dbReference type="InterPro" id="IPR011639">
    <property type="entry name" value="MethylTrfase_TaqI-like_dom"/>
</dbReference>
<keyword evidence="3" id="KW-0808">Transferase</keyword>
<evidence type="ECO:0000256" key="5">
    <source>
        <dbReference type="ARBA" id="ARBA00047942"/>
    </source>
</evidence>
<reference evidence="7 8" key="1">
    <citation type="submission" date="2021-10" db="EMBL/GenBank/DDBJ databases">
        <title>Anaerobic single-cell dispensing facilitates the cultivation of human gut bacteria.</title>
        <authorList>
            <person name="Afrizal A."/>
        </authorList>
    </citation>
    <scope>NUCLEOTIDE SEQUENCE [LARGE SCALE GENOMIC DNA]</scope>
    <source>
        <strain evidence="7 8">CLA-AA-H247</strain>
    </source>
</reference>
<dbReference type="InterPro" id="IPR050953">
    <property type="entry name" value="N4_N6_ade-DNA_methylase"/>
</dbReference>
<comment type="caution">
    <text evidence="7">The sequence shown here is derived from an EMBL/GenBank/DDBJ whole genome shotgun (WGS) entry which is preliminary data.</text>
</comment>
<accession>A0ABS8F105</accession>
<dbReference type="GO" id="GO:0032259">
    <property type="term" value="P:methylation"/>
    <property type="evidence" value="ECO:0007669"/>
    <property type="project" value="UniProtKB-KW"/>
</dbReference>
<dbReference type="PANTHER" id="PTHR33841">
    <property type="entry name" value="DNA METHYLTRANSFERASE YEEA-RELATED"/>
    <property type="match status" value="1"/>
</dbReference>
<dbReference type="EMBL" id="JAJEQD010000004">
    <property type="protein sequence ID" value="MCC2156130.1"/>
    <property type="molecule type" value="Genomic_DNA"/>
</dbReference>
<dbReference type="Gene3D" id="3.40.50.150">
    <property type="entry name" value="Vaccinia Virus protein VP39"/>
    <property type="match status" value="1"/>
</dbReference>
<dbReference type="PRINTS" id="PR00507">
    <property type="entry name" value="N12N6MTFRASE"/>
</dbReference>
<proteinExistence type="predicted"/>
<dbReference type="InterPro" id="IPR002052">
    <property type="entry name" value="DNA_methylase_N6_adenine_CS"/>
</dbReference>